<evidence type="ECO:0000313" key="1">
    <source>
        <dbReference type="EMBL" id="ROV57577.1"/>
    </source>
</evidence>
<dbReference type="SUPFAM" id="SSF109604">
    <property type="entry name" value="HD-domain/PDEase-like"/>
    <property type="match status" value="1"/>
</dbReference>
<name>A0A3N3DST9_9VIBR</name>
<dbReference type="AlphaFoldDB" id="A0A3N3DST9"/>
<organism evidence="1 2">
    <name type="scientific">Vibrio ponticus</name>
    <dbReference type="NCBI Taxonomy" id="265668"/>
    <lineage>
        <taxon>Bacteria</taxon>
        <taxon>Pseudomonadati</taxon>
        <taxon>Pseudomonadota</taxon>
        <taxon>Gammaproteobacteria</taxon>
        <taxon>Vibrionales</taxon>
        <taxon>Vibrionaceae</taxon>
        <taxon>Vibrio</taxon>
    </lineage>
</organism>
<proteinExistence type="predicted"/>
<reference evidence="1 2" key="1">
    <citation type="submission" date="2018-11" db="EMBL/GenBank/DDBJ databases">
        <title>Vibrio ponticus strain CAIM 1751 pathogenic for the snapper Lutjanus guttatus.</title>
        <authorList>
            <person name="Soto-Rodriguez S."/>
            <person name="Lozano-Olvera R."/>
            <person name="Gomez-Gil B."/>
        </authorList>
    </citation>
    <scope>NUCLEOTIDE SEQUENCE [LARGE SCALE GENOMIC DNA]</scope>
    <source>
        <strain evidence="1 2">CAIM 1751</strain>
    </source>
</reference>
<comment type="caution">
    <text evidence="1">The sequence shown here is derived from an EMBL/GenBank/DDBJ whole genome shotgun (WGS) entry which is preliminary data.</text>
</comment>
<dbReference type="Proteomes" id="UP000278792">
    <property type="component" value="Unassembled WGS sequence"/>
</dbReference>
<dbReference type="GO" id="GO:0016787">
    <property type="term" value="F:hydrolase activity"/>
    <property type="evidence" value="ECO:0007669"/>
    <property type="project" value="UniProtKB-KW"/>
</dbReference>
<evidence type="ECO:0000313" key="2">
    <source>
        <dbReference type="Proteomes" id="UP000278792"/>
    </source>
</evidence>
<dbReference type="RefSeq" id="WP_123783774.1">
    <property type="nucleotide sequence ID" value="NZ_RKIK01000136.1"/>
</dbReference>
<keyword evidence="1" id="KW-0378">Hydrolase</keyword>
<sequence>MPQQLRPHIEIKLERPRVELLFTKFKDLMGDDYPGYRNHVYRTITYAMHFLDNDEQYEQLVETAFVYHDIGLWTEQELAYLEPSELLALSDNAQHEWGLDPDALRGAIHWHHKISAYKGPHQKVIEACRKADWIDATKGTVRKGMSKENIEQVERAFPNLGFHDTLLRLTKDYGGSTVVGGVQVTLGIMKW</sequence>
<dbReference type="EMBL" id="RKIK01000136">
    <property type="protein sequence ID" value="ROV57577.1"/>
    <property type="molecule type" value="Genomic_DNA"/>
</dbReference>
<accession>A0A3N3DST9</accession>
<gene>
    <name evidence="1" type="ORF">EGH82_22445</name>
</gene>
<protein>
    <submittedName>
        <fullName evidence="1">Phosphohydrolase</fullName>
    </submittedName>
</protein>